<reference evidence="1 2" key="1">
    <citation type="journal article" date="2023" name="Life. Sci Alliance">
        <title>Evolutionary insights into 3D genome organization and epigenetic landscape of Vigna mungo.</title>
        <authorList>
            <person name="Junaid A."/>
            <person name="Singh B."/>
            <person name="Bhatia S."/>
        </authorList>
    </citation>
    <scope>NUCLEOTIDE SEQUENCE [LARGE SCALE GENOMIC DNA]</scope>
    <source>
        <strain evidence="1">Urdbean</strain>
    </source>
</reference>
<organism evidence="1 2">
    <name type="scientific">Vigna mungo</name>
    <name type="common">Black gram</name>
    <name type="synonym">Phaseolus mungo</name>
    <dbReference type="NCBI Taxonomy" id="3915"/>
    <lineage>
        <taxon>Eukaryota</taxon>
        <taxon>Viridiplantae</taxon>
        <taxon>Streptophyta</taxon>
        <taxon>Embryophyta</taxon>
        <taxon>Tracheophyta</taxon>
        <taxon>Spermatophyta</taxon>
        <taxon>Magnoliopsida</taxon>
        <taxon>eudicotyledons</taxon>
        <taxon>Gunneridae</taxon>
        <taxon>Pentapetalae</taxon>
        <taxon>rosids</taxon>
        <taxon>fabids</taxon>
        <taxon>Fabales</taxon>
        <taxon>Fabaceae</taxon>
        <taxon>Papilionoideae</taxon>
        <taxon>50 kb inversion clade</taxon>
        <taxon>NPAAA clade</taxon>
        <taxon>indigoferoid/millettioid clade</taxon>
        <taxon>Phaseoleae</taxon>
        <taxon>Vigna</taxon>
    </lineage>
</organism>
<accession>A0AAQ3NCU8</accession>
<feature type="non-terminal residue" evidence="1">
    <location>
        <position position="109"/>
    </location>
</feature>
<sequence>MQLKHTILKQIIYTNISLILHLSFSKSNVNMSSCKKISVFGPRSENFQLYIDNVIRDEPLLVGLVVPQEFSFSRLAVEREFTCSIPQPVGMKARMQTTMSCTVICGRAI</sequence>
<proteinExistence type="predicted"/>
<dbReference type="Proteomes" id="UP001374535">
    <property type="component" value="Chromosome 6"/>
</dbReference>
<keyword evidence="2" id="KW-1185">Reference proteome</keyword>
<evidence type="ECO:0000313" key="2">
    <source>
        <dbReference type="Proteomes" id="UP001374535"/>
    </source>
</evidence>
<name>A0AAQ3NCU8_VIGMU</name>
<dbReference type="EMBL" id="CP144695">
    <property type="protein sequence ID" value="WVZ07271.1"/>
    <property type="molecule type" value="Genomic_DNA"/>
</dbReference>
<protein>
    <submittedName>
        <fullName evidence="1">Uncharacterized protein</fullName>
    </submittedName>
</protein>
<gene>
    <name evidence="1" type="ORF">V8G54_020617</name>
</gene>
<dbReference type="AlphaFoldDB" id="A0AAQ3NCU8"/>
<evidence type="ECO:0000313" key="1">
    <source>
        <dbReference type="EMBL" id="WVZ07271.1"/>
    </source>
</evidence>